<evidence type="ECO:0000313" key="9">
    <source>
        <dbReference type="EMBL" id="SIT92122.1"/>
    </source>
</evidence>
<evidence type="ECO:0000259" key="8">
    <source>
        <dbReference type="Pfam" id="PF00171"/>
    </source>
</evidence>
<dbReference type="EC" id="1.2.1.88" evidence="6"/>
<comment type="catalytic activity">
    <reaction evidence="4 6">
        <text>L-glutamate 5-semialdehyde + NAD(+) + H2O = L-glutamate + NADH + 2 H(+)</text>
        <dbReference type="Rhea" id="RHEA:30235"/>
        <dbReference type="ChEBI" id="CHEBI:15377"/>
        <dbReference type="ChEBI" id="CHEBI:15378"/>
        <dbReference type="ChEBI" id="CHEBI:29985"/>
        <dbReference type="ChEBI" id="CHEBI:57540"/>
        <dbReference type="ChEBI" id="CHEBI:57945"/>
        <dbReference type="ChEBI" id="CHEBI:58066"/>
        <dbReference type="EC" id="1.2.1.88"/>
    </reaction>
</comment>
<dbReference type="EMBL" id="FTPL01000004">
    <property type="protein sequence ID" value="SIT92122.1"/>
    <property type="molecule type" value="Genomic_DNA"/>
</dbReference>
<dbReference type="Gene3D" id="3.40.309.10">
    <property type="entry name" value="Aldehyde Dehydrogenase, Chain A, domain 2"/>
    <property type="match status" value="1"/>
</dbReference>
<dbReference type="NCBIfam" id="TIGR01237">
    <property type="entry name" value="D1pyr5carbox2"/>
    <property type="match status" value="1"/>
</dbReference>
<keyword evidence="3 6" id="KW-0520">NAD</keyword>
<comment type="similarity">
    <text evidence="5 6">Belongs to the aldehyde dehydrogenase family. RocA subfamily.</text>
</comment>
<feature type="active site" evidence="6 7">
    <location>
        <position position="285"/>
    </location>
</feature>
<dbReference type="InterPro" id="IPR016160">
    <property type="entry name" value="Ald_DH_CS_CYS"/>
</dbReference>
<dbReference type="InterPro" id="IPR005932">
    <property type="entry name" value="RocA"/>
</dbReference>
<dbReference type="Gene3D" id="3.40.605.10">
    <property type="entry name" value="Aldehyde Dehydrogenase, Chain A, domain 1"/>
    <property type="match status" value="1"/>
</dbReference>
<feature type="domain" description="Aldehyde dehydrogenase" evidence="8">
    <location>
        <begin position="49"/>
        <end position="509"/>
    </location>
</feature>
<dbReference type="InterPro" id="IPR047597">
    <property type="entry name" value="RocA_bacillales"/>
</dbReference>
<dbReference type="GO" id="GO:0009898">
    <property type="term" value="C:cytoplasmic side of plasma membrane"/>
    <property type="evidence" value="ECO:0007669"/>
    <property type="project" value="TreeGrafter"/>
</dbReference>
<dbReference type="GO" id="GO:0004657">
    <property type="term" value="F:proline dehydrogenase activity"/>
    <property type="evidence" value="ECO:0007669"/>
    <property type="project" value="UniProtKB-ARBA"/>
</dbReference>
<dbReference type="InterPro" id="IPR016162">
    <property type="entry name" value="Ald_DH_N"/>
</dbReference>
<dbReference type="STRING" id="550447.SAMN05428946_2790"/>
<evidence type="ECO:0000256" key="3">
    <source>
        <dbReference type="ARBA" id="ARBA00023027"/>
    </source>
</evidence>
<evidence type="ECO:0000313" key="10">
    <source>
        <dbReference type="Proteomes" id="UP000187550"/>
    </source>
</evidence>
<dbReference type="GO" id="GO:0010133">
    <property type="term" value="P:L-proline catabolic process to L-glutamate"/>
    <property type="evidence" value="ECO:0007669"/>
    <property type="project" value="UniProtKB-UniPathway"/>
</dbReference>
<dbReference type="GO" id="GO:0006537">
    <property type="term" value="P:glutamate biosynthetic process"/>
    <property type="evidence" value="ECO:0007669"/>
    <property type="project" value="UniProtKB-UniRule"/>
</dbReference>
<dbReference type="InterPro" id="IPR050485">
    <property type="entry name" value="Proline_metab_enzyme"/>
</dbReference>
<dbReference type="PANTHER" id="PTHR42862">
    <property type="entry name" value="DELTA-1-PYRROLINE-5-CARBOXYLATE DEHYDROGENASE 1, ISOFORM A-RELATED"/>
    <property type="match status" value="1"/>
</dbReference>
<evidence type="ECO:0000256" key="7">
    <source>
        <dbReference type="PROSITE-ProRule" id="PRU10007"/>
    </source>
</evidence>
<evidence type="ECO:0000256" key="6">
    <source>
        <dbReference type="HAMAP-Rule" id="MF_00733"/>
    </source>
</evidence>
<dbReference type="FunFam" id="3.40.605.10:FF:000045">
    <property type="entry name" value="1-pyrroline-5-carboxylate dehydrogenase 1"/>
    <property type="match status" value="1"/>
</dbReference>
<dbReference type="InterPro" id="IPR015590">
    <property type="entry name" value="Aldehyde_DH_dom"/>
</dbReference>
<dbReference type="UniPathway" id="UPA00261">
    <property type="reaction ID" value="UER00374"/>
</dbReference>
<dbReference type="SUPFAM" id="SSF53720">
    <property type="entry name" value="ALDH-like"/>
    <property type="match status" value="1"/>
</dbReference>
<evidence type="ECO:0000256" key="1">
    <source>
        <dbReference type="ARBA" id="ARBA00004786"/>
    </source>
</evidence>
<dbReference type="HAMAP" id="MF_00733">
    <property type="entry name" value="RocA"/>
    <property type="match status" value="1"/>
</dbReference>
<dbReference type="Proteomes" id="UP000187550">
    <property type="component" value="Unassembled WGS sequence"/>
</dbReference>
<dbReference type="FunFam" id="3.40.309.10:FF:000005">
    <property type="entry name" value="1-pyrroline-5-carboxylate dehydrogenase 1"/>
    <property type="match status" value="1"/>
</dbReference>
<dbReference type="GO" id="GO:0003842">
    <property type="term" value="F:L-glutamate gamma-semialdehyde dehydrogenase activity"/>
    <property type="evidence" value="ECO:0007669"/>
    <property type="project" value="UniProtKB-UniRule"/>
</dbReference>
<gene>
    <name evidence="6" type="primary">rocA</name>
    <name evidence="9" type="ORF">SAMN05428946_2790</name>
</gene>
<evidence type="ECO:0000256" key="4">
    <source>
        <dbReference type="ARBA" id="ARBA00048142"/>
    </source>
</evidence>
<dbReference type="PROSITE" id="PS00070">
    <property type="entry name" value="ALDEHYDE_DEHYDR_CYS"/>
    <property type="match status" value="1"/>
</dbReference>
<sequence>MIPYKHEPLTDFTKEENRKAYEQGFEIVKEYLGQDVPLIINGERIMTEDKMVSFNPSDREEIIGNVSKCSRELAEKAMDVADETFKTWKKVKPEVRADILLRAAAIVRRRKFEFAALLSKEAGKPWPEADADVAEGIDFLEYYARQMVAMKDGVPLNQRPGESNRFGYIPLGVGIVISPWNFAFAIMAGTAVAAAVTGNTVLLKPASSTAVVAYKFVELMEEAGLPAGVINFVPGSSSEIGDYLVDHPRTRFVSFTGSRKVGTRIFERAAKVQEGQIWLKRVIAEMGGKDTIVVDSDADLELAAQSIVKSAFGFSGQKCSACSRAVIVEDVYDQVLERVAELSKDLTVGDPVEDKFMGPVIDKNSFDKIMEYIEIGKEEGRLVLGGTGDDSKGYFVNPTIIADLDPKSRIMQEEIFGPVVGFTKAKDFDEAIEIANNTDYGLTGAVISNNRFHIEQAREDFHVGNLYINRGCTAAVVGYQPFGGFNMSGTDSKAGGPDYLQLHMQAKSVSEVF</sequence>
<dbReference type="PANTHER" id="PTHR42862:SF1">
    <property type="entry name" value="DELTA-1-PYRROLINE-5-CARBOXYLATE DEHYDROGENASE 2, ISOFORM A-RELATED"/>
    <property type="match status" value="1"/>
</dbReference>
<accession>A0A1U7PTE6</accession>
<organism evidence="9 10">
    <name type="scientific">Edaphobacillus lindanitolerans</name>
    <dbReference type="NCBI Taxonomy" id="550447"/>
    <lineage>
        <taxon>Bacteria</taxon>
        <taxon>Bacillati</taxon>
        <taxon>Bacillota</taxon>
        <taxon>Bacilli</taxon>
        <taxon>Bacillales</taxon>
        <taxon>Bacillaceae</taxon>
        <taxon>Edaphobacillus</taxon>
    </lineage>
</organism>
<keyword evidence="10" id="KW-1185">Reference proteome</keyword>
<dbReference type="InterPro" id="IPR016161">
    <property type="entry name" value="Ald_DH/histidinol_DH"/>
</dbReference>
<dbReference type="Pfam" id="PF00171">
    <property type="entry name" value="Aldedh"/>
    <property type="match status" value="1"/>
</dbReference>
<evidence type="ECO:0000256" key="5">
    <source>
        <dbReference type="ARBA" id="ARBA00061617"/>
    </source>
</evidence>
<dbReference type="PROSITE" id="PS00687">
    <property type="entry name" value="ALDEHYDE_DEHYDR_GLU"/>
    <property type="match status" value="1"/>
</dbReference>
<evidence type="ECO:0000256" key="2">
    <source>
        <dbReference type="ARBA" id="ARBA00023002"/>
    </source>
</evidence>
<dbReference type="NCBIfam" id="NF002852">
    <property type="entry name" value="PRK03137.1"/>
    <property type="match status" value="1"/>
</dbReference>
<dbReference type="InterPro" id="IPR016163">
    <property type="entry name" value="Ald_DH_C"/>
</dbReference>
<dbReference type="CDD" id="cd07124">
    <property type="entry name" value="ALDH_PutA-P5CDH-RocA"/>
    <property type="match status" value="1"/>
</dbReference>
<keyword evidence="2 6" id="KW-0560">Oxidoreductase</keyword>
<dbReference type="OrthoDB" id="9762913at2"/>
<protein>
    <recommendedName>
        <fullName evidence="6">1-pyrroline-5-carboxylate dehydrogenase</fullName>
        <shortName evidence="6">P5C dehydrogenase</shortName>
        <ecNumber evidence="6">1.2.1.88</ecNumber>
    </recommendedName>
    <alternativeName>
        <fullName evidence="6">L-glutamate gamma-semialdehyde dehydrogenase</fullName>
    </alternativeName>
</protein>
<proteinExistence type="inferred from homology"/>
<dbReference type="InterPro" id="IPR029510">
    <property type="entry name" value="Ald_DH_CS_GLU"/>
</dbReference>
<dbReference type="RefSeq" id="WP_076759735.1">
    <property type="nucleotide sequence ID" value="NZ_FTPL01000004.1"/>
</dbReference>
<feature type="active site" evidence="6">
    <location>
        <position position="319"/>
    </location>
</feature>
<name>A0A1U7PTE6_9BACI</name>
<dbReference type="AlphaFoldDB" id="A0A1U7PTE6"/>
<reference evidence="10" key="1">
    <citation type="submission" date="2017-01" db="EMBL/GenBank/DDBJ databases">
        <authorList>
            <person name="Varghese N."/>
            <person name="Submissions S."/>
        </authorList>
    </citation>
    <scope>NUCLEOTIDE SEQUENCE [LARGE SCALE GENOMIC DNA]</scope>
    <source>
        <strain evidence="10">MNA4</strain>
    </source>
</reference>
<comment type="pathway">
    <text evidence="1 6">Amino-acid degradation; L-proline degradation into L-glutamate; L-glutamate from L-proline: step 2/2.</text>
</comment>